<reference evidence="10" key="1">
    <citation type="submission" date="2023-04" db="EMBL/GenBank/DDBJ databases">
        <title>Genomic diversity of scab-causing Streptomyces spp. in the province of Quebec, Canada.</title>
        <authorList>
            <person name="Biessy A."/>
            <person name="Cadieux M."/>
            <person name="Ciotola M."/>
            <person name="Filion M."/>
        </authorList>
    </citation>
    <scope>NUCLEOTIDE SEQUENCE</scope>
    <source>
        <strain evidence="10">B21-115</strain>
    </source>
</reference>
<dbReference type="Proteomes" id="UP001310290">
    <property type="component" value="Unassembled WGS sequence"/>
</dbReference>
<dbReference type="InterPro" id="IPR043169">
    <property type="entry name" value="PMM_cap"/>
</dbReference>
<evidence type="ECO:0000256" key="4">
    <source>
        <dbReference type="ARBA" id="ARBA00011738"/>
    </source>
</evidence>
<dbReference type="InterPro" id="IPR036412">
    <property type="entry name" value="HAD-like_sf"/>
</dbReference>
<keyword evidence="9" id="KW-0413">Isomerase</keyword>
<evidence type="ECO:0000256" key="9">
    <source>
        <dbReference type="ARBA" id="ARBA00023235"/>
    </source>
</evidence>
<gene>
    <name evidence="10" type="ORF">QBA35_12405</name>
</gene>
<dbReference type="InterPro" id="IPR006379">
    <property type="entry name" value="HAD-SF_hydro_IIB"/>
</dbReference>
<dbReference type="PANTHER" id="PTHR10466:SF0">
    <property type="entry name" value="PHOSPHOMANNOMUTASE"/>
    <property type="match status" value="1"/>
</dbReference>
<dbReference type="SFLD" id="SFLDG01140">
    <property type="entry name" value="C2.B:_Phosphomannomutase_and_P"/>
    <property type="match status" value="1"/>
</dbReference>
<comment type="pathway">
    <text evidence="2">Nucleotide-sugar biosynthesis; GDP-alpha-D-mannose biosynthesis; alpha-D-mannose 1-phosphate from D-fructose 6-phosphate: step 2/2.</text>
</comment>
<evidence type="ECO:0000313" key="11">
    <source>
        <dbReference type="Proteomes" id="UP001310290"/>
    </source>
</evidence>
<dbReference type="NCBIfam" id="TIGR01484">
    <property type="entry name" value="HAD-SF-IIB"/>
    <property type="match status" value="1"/>
</dbReference>
<dbReference type="Gene3D" id="3.40.50.1000">
    <property type="entry name" value="HAD superfamily/HAD-like"/>
    <property type="match status" value="1"/>
</dbReference>
<dbReference type="EMBL" id="JARULZ010000001">
    <property type="protein sequence ID" value="MEH0634155.1"/>
    <property type="molecule type" value="Genomic_DNA"/>
</dbReference>
<evidence type="ECO:0000313" key="10">
    <source>
        <dbReference type="EMBL" id="MEH0634155.1"/>
    </source>
</evidence>
<evidence type="ECO:0000256" key="6">
    <source>
        <dbReference type="ARBA" id="ARBA00022490"/>
    </source>
</evidence>
<evidence type="ECO:0000256" key="3">
    <source>
        <dbReference type="ARBA" id="ARBA00009736"/>
    </source>
</evidence>
<comment type="similarity">
    <text evidence="3">Belongs to the eukaryotic PMM family.</text>
</comment>
<dbReference type="EC" id="5.4.2.8" evidence="5"/>
<dbReference type="InterPro" id="IPR023214">
    <property type="entry name" value="HAD_sf"/>
</dbReference>
<name>A0ABU8AKG6_9ACTN</name>
<dbReference type="SFLD" id="SFLDG01143">
    <property type="entry name" value="C2.B.3:_Phosphomannomutase_Lik"/>
    <property type="match status" value="1"/>
</dbReference>
<evidence type="ECO:0000256" key="1">
    <source>
        <dbReference type="ARBA" id="ARBA00004496"/>
    </source>
</evidence>
<evidence type="ECO:0000256" key="8">
    <source>
        <dbReference type="ARBA" id="ARBA00022842"/>
    </source>
</evidence>
<comment type="subcellular location">
    <subcellularLocation>
        <location evidence="1">Cytoplasm</location>
    </subcellularLocation>
</comment>
<evidence type="ECO:0000256" key="2">
    <source>
        <dbReference type="ARBA" id="ARBA00004699"/>
    </source>
</evidence>
<keyword evidence="11" id="KW-1185">Reference proteome</keyword>
<organism evidence="10 11">
    <name type="scientific">Streptomyces bottropensis</name>
    <dbReference type="NCBI Taxonomy" id="42235"/>
    <lineage>
        <taxon>Bacteria</taxon>
        <taxon>Bacillati</taxon>
        <taxon>Actinomycetota</taxon>
        <taxon>Actinomycetes</taxon>
        <taxon>Kitasatosporales</taxon>
        <taxon>Streptomycetaceae</taxon>
        <taxon>Streptomyces</taxon>
    </lineage>
</organism>
<comment type="subunit">
    <text evidence="4">Homodimer.</text>
</comment>
<evidence type="ECO:0000256" key="5">
    <source>
        <dbReference type="ARBA" id="ARBA00012730"/>
    </source>
</evidence>
<dbReference type="SUPFAM" id="SSF56784">
    <property type="entry name" value="HAD-like"/>
    <property type="match status" value="1"/>
</dbReference>
<sequence length="261" mass="29916">MENAMKKPFRVMAFDLDDTLAVSKSQIDSRMAILLTQLLERVEVCIISGGRFEQFEAQVLRHLQIDAPVRERLHLMPTCGTRYYRWTQENWGQVYAEDFAEDEKIRVIEALTRSAKDLGLWEQKTWGEIIEDRGSQITFSALGQAAPAQEKYSWDPDGSKKMRLRERVARQLPDLEVRSGGSTSVDVTRLGIDKAYGIRKLMEYLDLAEQDILFIGDRLEEGGNDYPVKAMGIECVEVTCWQDTADYVSTLLSSEAMRDFR</sequence>
<protein>
    <recommendedName>
        <fullName evidence="5">phosphomannomutase</fullName>
        <ecNumber evidence="5">5.4.2.8</ecNumber>
    </recommendedName>
</protein>
<accession>A0ABU8AKG6</accession>
<dbReference type="Gene3D" id="3.30.1240.20">
    <property type="match status" value="1"/>
</dbReference>
<keyword evidence="10" id="KW-0378">Hydrolase</keyword>
<dbReference type="RefSeq" id="WP_334658545.1">
    <property type="nucleotide sequence ID" value="NZ_JARULZ010000001.1"/>
</dbReference>
<dbReference type="InterPro" id="IPR005002">
    <property type="entry name" value="PMM"/>
</dbReference>
<dbReference type="Pfam" id="PF03332">
    <property type="entry name" value="PMM"/>
    <property type="match status" value="1"/>
</dbReference>
<dbReference type="PANTHER" id="PTHR10466">
    <property type="entry name" value="PHOSPHOMANNOMUTASE"/>
    <property type="match status" value="1"/>
</dbReference>
<proteinExistence type="inferred from homology"/>
<evidence type="ECO:0000256" key="7">
    <source>
        <dbReference type="ARBA" id="ARBA00022723"/>
    </source>
</evidence>
<keyword evidence="8" id="KW-0460">Magnesium</keyword>
<dbReference type="SFLD" id="SFLDS00003">
    <property type="entry name" value="Haloacid_Dehalogenase"/>
    <property type="match status" value="1"/>
</dbReference>
<keyword evidence="6" id="KW-0963">Cytoplasm</keyword>
<comment type="caution">
    <text evidence="10">The sequence shown here is derived from an EMBL/GenBank/DDBJ whole genome shotgun (WGS) entry which is preliminary data.</text>
</comment>
<keyword evidence="7" id="KW-0479">Metal-binding</keyword>
<dbReference type="GO" id="GO:0016787">
    <property type="term" value="F:hydrolase activity"/>
    <property type="evidence" value="ECO:0007669"/>
    <property type="project" value="UniProtKB-KW"/>
</dbReference>